<dbReference type="Pfam" id="PF00005">
    <property type="entry name" value="ABC_tran"/>
    <property type="match status" value="2"/>
</dbReference>
<feature type="domain" description="ABC transmembrane type-1" evidence="14">
    <location>
        <begin position="958"/>
        <end position="1261"/>
    </location>
</feature>
<keyword evidence="10" id="KW-0325">Glycoprotein</keyword>
<dbReference type="CDD" id="cd18604">
    <property type="entry name" value="ABC_6TM_VMR1_D2_like"/>
    <property type="match status" value="1"/>
</dbReference>
<organism evidence="15 16">
    <name type="scientific">Lophium mytilinum</name>
    <dbReference type="NCBI Taxonomy" id="390894"/>
    <lineage>
        <taxon>Eukaryota</taxon>
        <taxon>Fungi</taxon>
        <taxon>Dikarya</taxon>
        <taxon>Ascomycota</taxon>
        <taxon>Pezizomycotina</taxon>
        <taxon>Dothideomycetes</taxon>
        <taxon>Pleosporomycetidae</taxon>
        <taxon>Mytilinidiales</taxon>
        <taxon>Mytilinidiaceae</taxon>
        <taxon>Lophium</taxon>
    </lineage>
</organism>
<evidence type="ECO:0000256" key="1">
    <source>
        <dbReference type="ARBA" id="ARBA00004141"/>
    </source>
</evidence>
<evidence type="ECO:0000259" key="13">
    <source>
        <dbReference type="PROSITE" id="PS50893"/>
    </source>
</evidence>
<feature type="compositionally biased region" description="Acidic residues" evidence="11">
    <location>
        <begin position="855"/>
        <end position="871"/>
    </location>
</feature>
<dbReference type="InterPro" id="IPR036640">
    <property type="entry name" value="ABC1_TM_sf"/>
</dbReference>
<dbReference type="PANTHER" id="PTHR24223:SF456">
    <property type="entry name" value="MULTIDRUG RESISTANCE-ASSOCIATED PROTEIN LETHAL(2)03659"/>
    <property type="match status" value="1"/>
</dbReference>
<evidence type="ECO:0000256" key="2">
    <source>
        <dbReference type="ARBA" id="ARBA00009726"/>
    </source>
</evidence>
<feature type="transmembrane region" description="Helical" evidence="12">
    <location>
        <begin position="128"/>
        <end position="149"/>
    </location>
</feature>
<dbReference type="InterPro" id="IPR050173">
    <property type="entry name" value="ABC_transporter_C-like"/>
</dbReference>
<evidence type="ECO:0000256" key="10">
    <source>
        <dbReference type="ARBA" id="ARBA00023180"/>
    </source>
</evidence>
<keyword evidence="4 12" id="KW-0812">Transmembrane</keyword>
<feature type="region of interest" description="Disordered" evidence="11">
    <location>
        <begin position="358"/>
        <end position="392"/>
    </location>
</feature>
<dbReference type="InterPro" id="IPR027417">
    <property type="entry name" value="P-loop_NTPase"/>
</dbReference>
<dbReference type="PANTHER" id="PTHR24223">
    <property type="entry name" value="ATP-BINDING CASSETTE SUB-FAMILY C"/>
    <property type="match status" value="1"/>
</dbReference>
<dbReference type="GO" id="GO:0016887">
    <property type="term" value="F:ATP hydrolysis activity"/>
    <property type="evidence" value="ECO:0007669"/>
    <property type="project" value="InterPro"/>
</dbReference>
<evidence type="ECO:0000256" key="9">
    <source>
        <dbReference type="ARBA" id="ARBA00023136"/>
    </source>
</evidence>
<feature type="region of interest" description="Disordered" evidence="11">
    <location>
        <begin position="879"/>
        <end position="905"/>
    </location>
</feature>
<dbReference type="GO" id="GO:0005737">
    <property type="term" value="C:cytoplasm"/>
    <property type="evidence" value="ECO:0007669"/>
    <property type="project" value="UniProtKB-ARBA"/>
</dbReference>
<dbReference type="Pfam" id="PF00664">
    <property type="entry name" value="ABC_membrane"/>
    <property type="match status" value="2"/>
</dbReference>
<evidence type="ECO:0000256" key="4">
    <source>
        <dbReference type="ARBA" id="ARBA00022692"/>
    </source>
</evidence>
<keyword evidence="8 12" id="KW-1133">Transmembrane helix</keyword>
<dbReference type="PROSITE" id="PS50929">
    <property type="entry name" value="ABC_TM1F"/>
    <property type="match status" value="2"/>
</dbReference>
<evidence type="ECO:0000259" key="14">
    <source>
        <dbReference type="PROSITE" id="PS50929"/>
    </source>
</evidence>
<feature type="transmembrane region" description="Helical" evidence="12">
    <location>
        <begin position="298"/>
        <end position="321"/>
    </location>
</feature>
<dbReference type="FunFam" id="1.20.1560.10:FF:000013">
    <property type="entry name" value="ABC transporter C family member 2"/>
    <property type="match status" value="1"/>
</dbReference>
<evidence type="ECO:0000256" key="8">
    <source>
        <dbReference type="ARBA" id="ARBA00022989"/>
    </source>
</evidence>
<dbReference type="InterPro" id="IPR011527">
    <property type="entry name" value="ABC1_TM_dom"/>
</dbReference>
<evidence type="ECO:0000256" key="6">
    <source>
        <dbReference type="ARBA" id="ARBA00022741"/>
    </source>
</evidence>
<name>A0A6A6RBA0_9PEZI</name>
<feature type="transmembrane region" description="Helical" evidence="12">
    <location>
        <begin position="1022"/>
        <end position="1042"/>
    </location>
</feature>
<keyword evidence="16" id="KW-1185">Reference proteome</keyword>
<dbReference type="PROSITE" id="PS00211">
    <property type="entry name" value="ABC_TRANSPORTER_1"/>
    <property type="match status" value="1"/>
</dbReference>
<keyword evidence="9 12" id="KW-0472">Membrane</keyword>
<evidence type="ECO:0000313" key="15">
    <source>
        <dbReference type="EMBL" id="KAF2501023.1"/>
    </source>
</evidence>
<feature type="transmembrane region" description="Helical" evidence="12">
    <location>
        <begin position="1205"/>
        <end position="1227"/>
    </location>
</feature>
<dbReference type="Gene3D" id="1.20.1560.10">
    <property type="entry name" value="ABC transporter type 1, transmembrane domain"/>
    <property type="match status" value="2"/>
</dbReference>
<dbReference type="InterPro" id="IPR017871">
    <property type="entry name" value="ABC_transporter-like_CS"/>
</dbReference>
<evidence type="ECO:0000256" key="11">
    <source>
        <dbReference type="SAM" id="MobiDB-lite"/>
    </source>
</evidence>
<reference evidence="15" key="1">
    <citation type="journal article" date="2020" name="Stud. Mycol.">
        <title>101 Dothideomycetes genomes: a test case for predicting lifestyles and emergence of pathogens.</title>
        <authorList>
            <person name="Haridas S."/>
            <person name="Albert R."/>
            <person name="Binder M."/>
            <person name="Bloem J."/>
            <person name="Labutti K."/>
            <person name="Salamov A."/>
            <person name="Andreopoulos B."/>
            <person name="Baker S."/>
            <person name="Barry K."/>
            <person name="Bills G."/>
            <person name="Bluhm B."/>
            <person name="Cannon C."/>
            <person name="Castanera R."/>
            <person name="Culley D."/>
            <person name="Daum C."/>
            <person name="Ezra D."/>
            <person name="Gonzalez J."/>
            <person name="Henrissat B."/>
            <person name="Kuo A."/>
            <person name="Liang C."/>
            <person name="Lipzen A."/>
            <person name="Lutzoni F."/>
            <person name="Magnuson J."/>
            <person name="Mondo S."/>
            <person name="Nolan M."/>
            <person name="Ohm R."/>
            <person name="Pangilinan J."/>
            <person name="Park H.-J."/>
            <person name="Ramirez L."/>
            <person name="Alfaro M."/>
            <person name="Sun H."/>
            <person name="Tritt A."/>
            <person name="Yoshinaga Y."/>
            <person name="Zwiers L.-H."/>
            <person name="Turgeon B."/>
            <person name="Goodwin S."/>
            <person name="Spatafora J."/>
            <person name="Crous P."/>
            <person name="Grigoriev I."/>
        </authorList>
    </citation>
    <scope>NUCLEOTIDE SEQUENCE</scope>
    <source>
        <strain evidence="15">CBS 269.34</strain>
    </source>
</reference>
<dbReference type="CDD" id="cd18596">
    <property type="entry name" value="ABC_6TM_VMR1_D1_like"/>
    <property type="match status" value="1"/>
</dbReference>
<feature type="compositionally biased region" description="Polar residues" evidence="11">
    <location>
        <begin position="882"/>
        <end position="894"/>
    </location>
</feature>
<proteinExistence type="inferred from homology"/>
<dbReference type="CDD" id="cd03244">
    <property type="entry name" value="ABCC_MRP_domain2"/>
    <property type="match status" value="1"/>
</dbReference>
<dbReference type="SMART" id="SM00382">
    <property type="entry name" value="AAA"/>
    <property type="match status" value="2"/>
</dbReference>
<keyword evidence="3" id="KW-0813">Transport</keyword>
<feature type="domain" description="ABC transporter" evidence="13">
    <location>
        <begin position="607"/>
        <end position="857"/>
    </location>
</feature>
<feature type="transmembrane region" description="Helical" evidence="12">
    <location>
        <begin position="416"/>
        <end position="435"/>
    </location>
</feature>
<dbReference type="CDD" id="cd03250">
    <property type="entry name" value="ABCC_MRP_domain1"/>
    <property type="match status" value="1"/>
</dbReference>
<keyword evidence="5" id="KW-0677">Repeat</keyword>
<feature type="transmembrane region" description="Helical" evidence="12">
    <location>
        <begin position="946"/>
        <end position="967"/>
    </location>
</feature>
<dbReference type="OrthoDB" id="6500128at2759"/>
<feature type="transmembrane region" description="Helical" evidence="12">
    <location>
        <begin position="441"/>
        <end position="462"/>
    </location>
</feature>
<feature type="region of interest" description="Disordered" evidence="11">
    <location>
        <begin position="855"/>
        <end position="874"/>
    </location>
</feature>
<feature type="transmembrane region" description="Helical" evidence="12">
    <location>
        <begin position="551"/>
        <end position="571"/>
    </location>
</feature>
<feature type="transmembrane region" description="Helical" evidence="12">
    <location>
        <begin position="66"/>
        <end position="85"/>
    </location>
</feature>
<feature type="domain" description="ABC transmembrane type-1" evidence="14">
    <location>
        <begin position="397"/>
        <end position="580"/>
    </location>
</feature>
<keyword evidence="6" id="KW-0547">Nucleotide-binding</keyword>
<feature type="transmembrane region" description="Helical" evidence="12">
    <location>
        <begin position="1233"/>
        <end position="1253"/>
    </location>
</feature>
<dbReference type="SUPFAM" id="SSF52540">
    <property type="entry name" value="P-loop containing nucleoside triphosphate hydrolases"/>
    <property type="match status" value="2"/>
</dbReference>
<dbReference type="SUPFAM" id="SSF90123">
    <property type="entry name" value="ABC transporter transmembrane region"/>
    <property type="match status" value="2"/>
</dbReference>
<dbReference type="FunFam" id="3.40.50.300:FF:000825">
    <property type="entry name" value="ABC bile acid transporter"/>
    <property type="match status" value="1"/>
</dbReference>
<dbReference type="EMBL" id="MU004182">
    <property type="protein sequence ID" value="KAF2501023.1"/>
    <property type="molecule type" value="Genomic_DNA"/>
</dbReference>
<dbReference type="InterPro" id="IPR003593">
    <property type="entry name" value="AAA+_ATPase"/>
</dbReference>
<sequence>MVSWELVVVTLTLAFVAIATVPSLENLTRVKQHHSASGFNNLYVDKDGSATLESQRDFSSCRLQSAVLLLSTIAAAALSLTFAVLETRTALSSNLEHVVAEWLNFSASATFFTQAVAIALTREPVKRYRFAFLGALEQAVLLSIIFLRYDIWNMSYQKQQLLLANVALLALGLVVCLTFPRRPDVFHEGKIVDRQWTVSALNHMTFSWVNSLLASIVSHQSLTVDDLPTMDHNTRARELHDSFNEKKRTAKLAKLVIMAHGRAILWQHMITTILAVVEFMPQIALYKLLRALEVQPPGAAASASSLSWAVGLGFCLLLNLLGETYMWYSSRAFVFVPMRVQLMALIFSKAMKRKDVKEAEKEDTATKLQSKDSDKDPKSGPQDNQTKHVQKSRQGTINLIGFDAMRISETSIFQNFFLLTILKMAMSFTFLALLIGWQPLLAGVAGQFVIFPISTYFVRIYANAQDNLMKARDEKLAILNETLAGIRQIKLSAQEDRWQAKIMAARNLELDALWSGFRADVVLIFSWLAGPVVLSSISISAYAAIHGGLSAYTAFTTVSLLGQLQATMSWIPELITNVINAWTSLERIEKYLNAPDKTSNTIDGDCISFSNASVAWPSNKDVDDETFILKNINVSFPVNELSIISGKTGAGKSLLLAAILGEVELLEGTITVPRSPSLNDRHDGKATSSNWIIESAVAFVSQQPWIENRTFRDNVLFGLPFDDSRYQKVLSACALSQDLLLLSDGDMTEIGAHGINLSGGQRWRITLARALYSRAGILIMDDIFSAVDAHVGLHLLENAIAGELGQNRTRIIVTHHASLCLPKTKYSVHLSGGTVGQAGFVEELRARGKLDEILEDEEDAVSDTEDGDTLPDLDIQDHRRASSSAKTEQPLNGSHGTGRRRHSAISVRSDKIDDGGLSVGPKAAPKKFVEEETTMRGRISWAVYRGYMSAGGGFWFWAIIVLTFAAYETGLLGQYLWLAIWTDSYSPKAMVTGLSTNDPSYHIMTTGPFKSVDLDPDLQHYLIVYIVISLVLCIVGAVRYYVVFNASVMASRVLFHGFTHAVLRAPIRWLDTVPIGRVLNRFTTDFRVIDSEMSTAVAMVINYALRVVGITIAGIMVSPYMAIFAAVLIGVNSRFALHFLEGARETKRLESITKSPIFDLFGSALAGVGTIRAFSRTDVYIADMFTKIDHYGSSLWYMWVFNQWLCFRLGLLGAAFSTAMALLIVSIKSLGAPLAGFALTFTLQYSMAVMWVLRQYSTVELGMNATERVVEYSEMETETEGGTDVPAAWPAEGRLEVENLVIGYAPDLPAVLKGLSFGVEPNERIGIVGRTGAGKSSFTLALFRFLEAREGKIVIDGIDISSIKLRLLRSRLAIIPQDPVLFSGTVRSNLDPFKEHSDERLKEALLRVHLVSPQQDVSESNSRKDVNPFTSLDNQISESGQNLSQGQRQLLCLARAILSRPKILVLDEATSAVDKATDELIQASIRDEFRNSTLIVIAHRLSTIADFDRILVMGEGRALEFGSPRDLLSGTGVGAFEELVKRSGEAELLRRIVFGDKQD</sequence>
<dbReference type="InterPro" id="IPR003439">
    <property type="entry name" value="ABC_transporter-like_ATP-bd"/>
</dbReference>
<feature type="domain" description="ABC transporter" evidence="13">
    <location>
        <begin position="1295"/>
        <end position="1540"/>
    </location>
</feature>
<evidence type="ECO:0000256" key="3">
    <source>
        <dbReference type="ARBA" id="ARBA00022448"/>
    </source>
</evidence>
<evidence type="ECO:0000313" key="16">
    <source>
        <dbReference type="Proteomes" id="UP000799750"/>
    </source>
</evidence>
<gene>
    <name evidence="15" type="ORF">BU16DRAFT_476470</name>
</gene>
<keyword evidence="7" id="KW-0067">ATP-binding</keyword>
<evidence type="ECO:0000256" key="5">
    <source>
        <dbReference type="ARBA" id="ARBA00022737"/>
    </source>
</evidence>
<comment type="similarity">
    <text evidence="2">Belongs to the ABC transporter superfamily. ABCC family. Conjugate transporter (TC 3.A.1.208) subfamily.</text>
</comment>
<dbReference type="FunFam" id="3.40.50.300:FF:000610">
    <property type="entry name" value="Multidrug resistance-associated ABC transporter"/>
    <property type="match status" value="1"/>
</dbReference>
<dbReference type="GO" id="GO:0140359">
    <property type="term" value="F:ABC-type transporter activity"/>
    <property type="evidence" value="ECO:0007669"/>
    <property type="project" value="InterPro"/>
</dbReference>
<dbReference type="GO" id="GO:0005524">
    <property type="term" value="F:ATP binding"/>
    <property type="evidence" value="ECO:0007669"/>
    <property type="project" value="UniProtKB-KW"/>
</dbReference>
<comment type="subcellular location">
    <subcellularLocation>
        <location evidence="1">Membrane</location>
        <topology evidence="1">Multi-pass membrane protein</topology>
    </subcellularLocation>
</comment>
<evidence type="ECO:0000256" key="12">
    <source>
        <dbReference type="SAM" id="Phobius"/>
    </source>
</evidence>
<dbReference type="PROSITE" id="PS50893">
    <property type="entry name" value="ABC_TRANSPORTER_2"/>
    <property type="match status" value="2"/>
</dbReference>
<dbReference type="GO" id="GO:0016020">
    <property type="term" value="C:membrane"/>
    <property type="evidence" value="ECO:0007669"/>
    <property type="project" value="UniProtKB-SubCell"/>
</dbReference>
<feature type="transmembrane region" description="Helical" evidence="12">
    <location>
        <begin position="6"/>
        <end position="24"/>
    </location>
</feature>
<feature type="transmembrane region" description="Helical" evidence="12">
    <location>
        <begin position="264"/>
        <end position="286"/>
    </location>
</feature>
<dbReference type="Proteomes" id="UP000799750">
    <property type="component" value="Unassembled WGS sequence"/>
</dbReference>
<feature type="transmembrane region" description="Helical" evidence="12">
    <location>
        <begin position="521"/>
        <end position="545"/>
    </location>
</feature>
<feature type="compositionally biased region" description="Basic and acidic residues" evidence="11">
    <location>
        <begin position="358"/>
        <end position="378"/>
    </location>
</feature>
<evidence type="ECO:0000256" key="7">
    <source>
        <dbReference type="ARBA" id="ARBA00022840"/>
    </source>
</evidence>
<feature type="transmembrane region" description="Helical" evidence="12">
    <location>
        <begin position="161"/>
        <end position="179"/>
    </location>
</feature>
<dbReference type="Gene3D" id="3.40.50.300">
    <property type="entry name" value="P-loop containing nucleotide triphosphate hydrolases"/>
    <property type="match status" value="2"/>
</dbReference>
<accession>A0A6A6RBA0</accession>
<protein>
    <submittedName>
        <fullName evidence="15">ATP-dependent bile acid permease</fullName>
    </submittedName>
</protein>